<dbReference type="GO" id="GO:0000139">
    <property type="term" value="C:Golgi membrane"/>
    <property type="evidence" value="ECO:0007669"/>
    <property type="project" value="UniProtKB-SubCell"/>
</dbReference>
<dbReference type="Proteomes" id="UP000652761">
    <property type="component" value="Unassembled WGS sequence"/>
</dbReference>
<dbReference type="Pfam" id="PF01501">
    <property type="entry name" value="Glyco_transf_8"/>
    <property type="match status" value="1"/>
</dbReference>
<reference evidence="5" key="1">
    <citation type="submission" date="2017-07" db="EMBL/GenBank/DDBJ databases">
        <title>Taro Niue Genome Assembly and Annotation.</title>
        <authorList>
            <person name="Atibalentja N."/>
            <person name="Keating K."/>
            <person name="Fields C.J."/>
        </authorList>
    </citation>
    <scope>NUCLEOTIDE SEQUENCE</scope>
    <source>
        <strain evidence="5">Niue_2</strain>
        <tissue evidence="5">Leaf</tissue>
    </source>
</reference>
<dbReference type="SUPFAM" id="SSF53448">
    <property type="entry name" value="Nucleotide-diphospho-sugar transferases"/>
    <property type="match status" value="1"/>
</dbReference>
<dbReference type="GO" id="GO:0045489">
    <property type="term" value="P:pectin biosynthetic process"/>
    <property type="evidence" value="ECO:0007669"/>
    <property type="project" value="UniProtKB-UniPathway"/>
</dbReference>
<evidence type="ECO:0000313" key="6">
    <source>
        <dbReference type="Proteomes" id="UP000652761"/>
    </source>
</evidence>
<dbReference type="UniPathway" id="UPA00845"/>
<dbReference type="InterPro" id="IPR029993">
    <property type="entry name" value="GAUT"/>
</dbReference>
<dbReference type="PANTHER" id="PTHR32116:SF61">
    <property type="entry name" value="GALACTURONOSYLTRANSFERASE 9-RELATED"/>
    <property type="match status" value="1"/>
</dbReference>
<gene>
    <name evidence="5" type="ORF">Taro_051597</name>
</gene>
<keyword evidence="4" id="KW-0961">Cell wall biogenesis/degradation</keyword>
<evidence type="ECO:0000313" key="5">
    <source>
        <dbReference type="EMBL" id="MQM18602.1"/>
    </source>
</evidence>
<keyword evidence="4" id="KW-0333">Golgi apparatus</keyword>
<dbReference type="Gene3D" id="3.90.550.10">
    <property type="entry name" value="Spore Coat Polysaccharide Biosynthesis Protein SpsA, Chain A"/>
    <property type="match status" value="1"/>
</dbReference>
<dbReference type="PANTHER" id="PTHR32116">
    <property type="entry name" value="GALACTURONOSYLTRANSFERASE 4-RELATED"/>
    <property type="match status" value="1"/>
</dbReference>
<keyword evidence="3 4" id="KW-0328">Glycosyltransferase</keyword>
<evidence type="ECO:0000256" key="1">
    <source>
        <dbReference type="ARBA" id="ARBA00004877"/>
    </source>
</evidence>
<dbReference type="GO" id="GO:0047262">
    <property type="term" value="F:polygalacturonate 4-alpha-galacturonosyltransferase activity"/>
    <property type="evidence" value="ECO:0007669"/>
    <property type="project" value="InterPro"/>
</dbReference>
<evidence type="ECO:0000256" key="4">
    <source>
        <dbReference type="RuleBase" id="RU362027"/>
    </source>
</evidence>
<name>A0A843XH87_COLES</name>
<dbReference type="OrthoDB" id="411524at2759"/>
<comment type="caution">
    <text evidence="5">The sequence shown here is derived from an EMBL/GenBank/DDBJ whole genome shotgun (WGS) entry which is preliminary data.</text>
</comment>
<evidence type="ECO:0000256" key="3">
    <source>
        <dbReference type="ARBA" id="ARBA00022676"/>
    </source>
</evidence>
<organism evidence="5 6">
    <name type="scientific">Colocasia esculenta</name>
    <name type="common">Wild taro</name>
    <name type="synonym">Arum esculentum</name>
    <dbReference type="NCBI Taxonomy" id="4460"/>
    <lineage>
        <taxon>Eukaryota</taxon>
        <taxon>Viridiplantae</taxon>
        <taxon>Streptophyta</taxon>
        <taxon>Embryophyta</taxon>
        <taxon>Tracheophyta</taxon>
        <taxon>Spermatophyta</taxon>
        <taxon>Magnoliopsida</taxon>
        <taxon>Liliopsida</taxon>
        <taxon>Araceae</taxon>
        <taxon>Aroideae</taxon>
        <taxon>Colocasieae</taxon>
        <taxon>Colocasia</taxon>
    </lineage>
</organism>
<comment type="pathway">
    <text evidence="1 4">Glycan metabolism; pectin biosynthesis.</text>
</comment>
<evidence type="ECO:0000256" key="2">
    <source>
        <dbReference type="ARBA" id="ARBA00006351"/>
    </source>
</evidence>
<dbReference type="InterPro" id="IPR029044">
    <property type="entry name" value="Nucleotide-diphossugar_trans"/>
</dbReference>
<dbReference type="EC" id="2.4.1.-" evidence="4"/>
<keyword evidence="3 4" id="KW-0808">Transferase</keyword>
<comment type="similarity">
    <text evidence="2 4">Belongs to the glycosyltransferase 8 family.</text>
</comment>
<dbReference type="EMBL" id="NMUH01008316">
    <property type="protein sequence ID" value="MQM18602.1"/>
    <property type="molecule type" value="Genomic_DNA"/>
</dbReference>
<dbReference type="InterPro" id="IPR002495">
    <property type="entry name" value="Glyco_trans_8"/>
</dbReference>
<sequence>MTTGGPRARSAPPGAARALFPSYRIFISALFTLLFLVALCALLSSNPAAPDAADGNPDPSSSGAGGLLRPNYVRRVTVLALQSDPLRTRLGLVYRQAADHAALVNAYASYARRLKLDSARLLHSFEELVTSFSSILARLPAADTAAALDDDALRALEKELKDRVKLARQLVAESKESFDTQLKIQKLRDTVFAVGEQLNRARKLGGLSSRIAAGSTPKSLHCLAMRLMEERVAHPETYVDAGSVGDGGDPDLANPDLYHYALFSDNVVAASVVVNSAVRNAADPSKHVFHLVTDRMHLAAFQVWFRRRPPPGSAWVEIRSDADFPFLNASYSPAVRMDLPLLDHLKFYLPEMYPRLRRVILLEDDVVVQRDMAGLWWTDLDGKVNGAVEMCFGSFRRYSQYLNFSHPAVRERFSPRACAWAYGVNILDLDAWRREKSTEQYHYYQNLLIPNTQCFCDELDFPCLPCCDAIYIVPPMY</sequence>
<keyword evidence="6" id="KW-1185">Reference proteome</keyword>
<protein>
    <recommendedName>
        <fullName evidence="4">Hexosyltransferase</fullName>
        <ecNumber evidence="4">2.4.1.-</ecNumber>
    </recommendedName>
</protein>
<dbReference type="GO" id="GO:0071555">
    <property type="term" value="P:cell wall organization"/>
    <property type="evidence" value="ECO:0007669"/>
    <property type="project" value="UniProtKB-KW"/>
</dbReference>
<dbReference type="AlphaFoldDB" id="A0A843XH87"/>
<accession>A0A843XH87</accession>
<comment type="subcellular location">
    <subcellularLocation>
        <location evidence="4">Golgi apparatus membrane</location>
        <topology evidence="4">Single-pass type II membrane protein</topology>
    </subcellularLocation>
</comment>
<proteinExistence type="inferred from homology"/>